<protein>
    <recommendedName>
        <fullName evidence="1">DUF8040 domain-containing protein</fullName>
    </recommendedName>
</protein>
<dbReference type="EMBL" id="ML210556">
    <property type="protein sequence ID" value="TFK17170.1"/>
    <property type="molecule type" value="Genomic_DNA"/>
</dbReference>
<proteinExistence type="predicted"/>
<feature type="non-terminal residue" evidence="2">
    <location>
        <position position="85"/>
    </location>
</feature>
<dbReference type="OrthoDB" id="2430314at2759"/>
<dbReference type="STRING" id="230819.A0A5C3KAT2"/>
<accession>A0A5C3KAT2</accession>
<evidence type="ECO:0000313" key="3">
    <source>
        <dbReference type="Proteomes" id="UP000307440"/>
    </source>
</evidence>
<feature type="domain" description="DUF8040" evidence="1">
    <location>
        <begin position="23"/>
        <end position="85"/>
    </location>
</feature>
<sequence>IQVISFAAQLYASPHYWKQPYHTSKLSRAEWVNELLNGHPDRIWTELGMCLHVFLLFVHELRVTAGLDDSRWGVSLNEKAAIFLY</sequence>
<evidence type="ECO:0000259" key="1">
    <source>
        <dbReference type="Pfam" id="PF26138"/>
    </source>
</evidence>
<dbReference type="Proteomes" id="UP000307440">
    <property type="component" value="Unassembled WGS sequence"/>
</dbReference>
<gene>
    <name evidence="2" type="ORF">FA15DRAFT_554411</name>
</gene>
<evidence type="ECO:0000313" key="2">
    <source>
        <dbReference type="EMBL" id="TFK17170.1"/>
    </source>
</evidence>
<feature type="non-terminal residue" evidence="2">
    <location>
        <position position="1"/>
    </location>
</feature>
<dbReference type="AlphaFoldDB" id="A0A5C3KAT2"/>
<name>A0A5C3KAT2_COPMA</name>
<dbReference type="InterPro" id="IPR058353">
    <property type="entry name" value="DUF8040"/>
</dbReference>
<dbReference type="Pfam" id="PF26138">
    <property type="entry name" value="DUF8040"/>
    <property type="match status" value="1"/>
</dbReference>
<reference evidence="2 3" key="1">
    <citation type="journal article" date="2019" name="Nat. Ecol. Evol.">
        <title>Megaphylogeny resolves global patterns of mushroom evolution.</title>
        <authorList>
            <person name="Varga T."/>
            <person name="Krizsan K."/>
            <person name="Foldi C."/>
            <person name="Dima B."/>
            <person name="Sanchez-Garcia M."/>
            <person name="Sanchez-Ramirez S."/>
            <person name="Szollosi G.J."/>
            <person name="Szarkandi J.G."/>
            <person name="Papp V."/>
            <person name="Albert L."/>
            <person name="Andreopoulos W."/>
            <person name="Angelini C."/>
            <person name="Antonin V."/>
            <person name="Barry K.W."/>
            <person name="Bougher N.L."/>
            <person name="Buchanan P."/>
            <person name="Buyck B."/>
            <person name="Bense V."/>
            <person name="Catcheside P."/>
            <person name="Chovatia M."/>
            <person name="Cooper J."/>
            <person name="Damon W."/>
            <person name="Desjardin D."/>
            <person name="Finy P."/>
            <person name="Geml J."/>
            <person name="Haridas S."/>
            <person name="Hughes K."/>
            <person name="Justo A."/>
            <person name="Karasinski D."/>
            <person name="Kautmanova I."/>
            <person name="Kiss B."/>
            <person name="Kocsube S."/>
            <person name="Kotiranta H."/>
            <person name="LaButti K.M."/>
            <person name="Lechner B.E."/>
            <person name="Liimatainen K."/>
            <person name="Lipzen A."/>
            <person name="Lukacs Z."/>
            <person name="Mihaltcheva S."/>
            <person name="Morgado L.N."/>
            <person name="Niskanen T."/>
            <person name="Noordeloos M.E."/>
            <person name="Ohm R.A."/>
            <person name="Ortiz-Santana B."/>
            <person name="Ovrebo C."/>
            <person name="Racz N."/>
            <person name="Riley R."/>
            <person name="Savchenko A."/>
            <person name="Shiryaev A."/>
            <person name="Soop K."/>
            <person name="Spirin V."/>
            <person name="Szebenyi C."/>
            <person name="Tomsovsky M."/>
            <person name="Tulloss R.E."/>
            <person name="Uehling J."/>
            <person name="Grigoriev I.V."/>
            <person name="Vagvolgyi C."/>
            <person name="Papp T."/>
            <person name="Martin F.M."/>
            <person name="Miettinen O."/>
            <person name="Hibbett D.S."/>
            <person name="Nagy L.G."/>
        </authorList>
    </citation>
    <scope>NUCLEOTIDE SEQUENCE [LARGE SCALE GENOMIC DNA]</scope>
    <source>
        <strain evidence="2 3">CBS 121175</strain>
    </source>
</reference>
<organism evidence="2 3">
    <name type="scientific">Coprinopsis marcescibilis</name>
    <name type="common">Agaric fungus</name>
    <name type="synonym">Psathyrella marcescibilis</name>
    <dbReference type="NCBI Taxonomy" id="230819"/>
    <lineage>
        <taxon>Eukaryota</taxon>
        <taxon>Fungi</taxon>
        <taxon>Dikarya</taxon>
        <taxon>Basidiomycota</taxon>
        <taxon>Agaricomycotina</taxon>
        <taxon>Agaricomycetes</taxon>
        <taxon>Agaricomycetidae</taxon>
        <taxon>Agaricales</taxon>
        <taxon>Agaricineae</taxon>
        <taxon>Psathyrellaceae</taxon>
        <taxon>Coprinopsis</taxon>
    </lineage>
</organism>
<keyword evidence="3" id="KW-1185">Reference proteome</keyword>